<feature type="non-terminal residue" evidence="1">
    <location>
        <position position="63"/>
    </location>
</feature>
<protein>
    <submittedName>
        <fullName evidence="1">Uncharacterized protein</fullName>
    </submittedName>
</protein>
<evidence type="ECO:0000313" key="1">
    <source>
        <dbReference type="EMBL" id="CAA9570854.1"/>
    </source>
</evidence>
<feature type="non-terminal residue" evidence="1">
    <location>
        <position position="1"/>
    </location>
</feature>
<dbReference type="EMBL" id="CADCWP010000121">
    <property type="protein sequence ID" value="CAA9570854.1"/>
    <property type="molecule type" value="Genomic_DNA"/>
</dbReference>
<name>A0A6J4V824_9DEIN</name>
<organism evidence="1">
    <name type="scientific">uncultured Truepera sp</name>
    <dbReference type="NCBI Taxonomy" id="543023"/>
    <lineage>
        <taxon>Bacteria</taxon>
        <taxon>Thermotogati</taxon>
        <taxon>Deinococcota</taxon>
        <taxon>Deinococci</taxon>
        <taxon>Trueperales</taxon>
        <taxon>Trueperaceae</taxon>
        <taxon>Truepera</taxon>
        <taxon>environmental samples</taxon>
    </lineage>
</organism>
<accession>A0A6J4V824</accession>
<sequence length="63" mass="7339">WTRSKSSTVSVSTRSYFPTSWRRAGGGRGSLNETESSDLQRHCRSFTERYIRKQRLWVLEVTG</sequence>
<reference evidence="1" key="1">
    <citation type="submission" date="2020-02" db="EMBL/GenBank/DDBJ databases">
        <authorList>
            <person name="Meier V. D."/>
        </authorList>
    </citation>
    <scope>NUCLEOTIDE SEQUENCE</scope>
    <source>
        <strain evidence="1">AVDCRST_MAG86</strain>
    </source>
</reference>
<proteinExistence type="predicted"/>
<gene>
    <name evidence="1" type="ORF">AVDCRST_MAG86-1753</name>
</gene>
<dbReference type="AlphaFoldDB" id="A0A6J4V824"/>